<keyword evidence="1" id="KW-0472">Membrane</keyword>
<evidence type="ECO:0000313" key="3">
    <source>
        <dbReference type="Proteomes" id="UP000183997"/>
    </source>
</evidence>
<reference evidence="3" key="1">
    <citation type="submission" date="2016-11" db="EMBL/GenBank/DDBJ databases">
        <authorList>
            <person name="Varghese N."/>
            <person name="Submissions S."/>
        </authorList>
    </citation>
    <scope>NUCLEOTIDE SEQUENCE [LARGE SCALE GENOMIC DNA]</scope>
    <source>
        <strain evidence="3">DSM 10349</strain>
    </source>
</reference>
<keyword evidence="1" id="KW-0812">Transmembrane</keyword>
<feature type="transmembrane region" description="Helical" evidence="1">
    <location>
        <begin position="303"/>
        <end position="321"/>
    </location>
</feature>
<evidence type="ECO:0000256" key="1">
    <source>
        <dbReference type="SAM" id="Phobius"/>
    </source>
</evidence>
<sequence length="323" mass="36211">MARKKKKNIKTSKLVQVEKKRDIILFTSASEPVRVPDIVYRGKKQSPGMRDLFVDSSSVQTEISLPLACGDTCSKTTLPVAGKYHKKKNLKFQGAFVPNSCVTQVVSLPYAEEQINKSVKQSLPQPEEPCYQILLEHSKPRKRRKNSSVFVPPSCIIECPTPVYHFSLGVKPLVFTNPYPNPLSLSPDIISERKRGCTKQKSSNDFIPASCITRTVSQPFSKPNQKPIIKYTYVERPNTPDILGPTLKSNKRKKNQGVSFVPKSCIVESTKQMLESPPFLQRTDTLARAKSQSTVEKKSSGNWLSILAFLALIMVVVVYLLQK</sequence>
<dbReference type="OrthoDB" id="1786603at2"/>
<gene>
    <name evidence="2" type="ORF">SAMN02745123_00428</name>
</gene>
<name>A0A1M6P2Z4_9FIRM</name>
<dbReference type="RefSeq" id="WP_072910631.1">
    <property type="nucleotide sequence ID" value="NZ_FRAR01000005.1"/>
</dbReference>
<organism evidence="2 3">
    <name type="scientific">Desulforamulus aeronauticus DSM 10349</name>
    <dbReference type="NCBI Taxonomy" id="1121421"/>
    <lineage>
        <taxon>Bacteria</taxon>
        <taxon>Bacillati</taxon>
        <taxon>Bacillota</taxon>
        <taxon>Clostridia</taxon>
        <taxon>Eubacteriales</taxon>
        <taxon>Peptococcaceae</taxon>
        <taxon>Desulforamulus</taxon>
    </lineage>
</organism>
<keyword evidence="3" id="KW-1185">Reference proteome</keyword>
<dbReference type="AlphaFoldDB" id="A0A1M6P2Z4"/>
<protein>
    <submittedName>
        <fullName evidence="2">Uncharacterized protein</fullName>
    </submittedName>
</protein>
<dbReference type="EMBL" id="FRAR01000005">
    <property type="protein sequence ID" value="SHK02288.1"/>
    <property type="molecule type" value="Genomic_DNA"/>
</dbReference>
<dbReference type="Proteomes" id="UP000183997">
    <property type="component" value="Unassembled WGS sequence"/>
</dbReference>
<keyword evidence="1" id="KW-1133">Transmembrane helix</keyword>
<proteinExistence type="predicted"/>
<dbReference type="STRING" id="1121421.SAMN02745123_00428"/>
<evidence type="ECO:0000313" key="2">
    <source>
        <dbReference type="EMBL" id="SHK02288.1"/>
    </source>
</evidence>
<accession>A0A1M6P2Z4</accession>